<feature type="region of interest" description="Disordered" evidence="2">
    <location>
        <begin position="2184"/>
        <end position="2269"/>
    </location>
</feature>
<evidence type="ECO:0000256" key="3">
    <source>
        <dbReference type="SAM" id="Phobius"/>
    </source>
</evidence>
<name>A0ABW0CVP1_STRCD</name>
<feature type="compositionally biased region" description="Basic and acidic residues" evidence="2">
    <location>
        <begin position="3561"/>
        <end position="3570"/>
    </location>
</feature>
<feature type="transmembrane region" description="Helical" evidence="3">
    <location>
        <begin position="144"/>
        <end position="166"/>
    </location>
</feature>
<dbReference type="RefSeq" id="WP_380863747.1">
    <property type="nucleotide sequence ID" value="NZ_JBHSKM010000044.1"/>
</dbReference>
<feature type="compositionally biased region" description="Low complexity" evidence="2">
    <location>
        <begin position="579"/>
        <end position="631"/>
    </location>
</feature>
<dbReference type="PANTHER" id="PTHR48125">
    <property type="entry name" value="LP07818P1"/>
    <property type="match status" value="1"/>
</dbReference>
<feature type="region of interest" description="Disordered" evidence="2">
    <location>
        <begin position="4217"/>
        <end position="4329"/>
    </location>
</feature>
<keyword evidence="3" id="KW-0812">Transmembrane</keyword>
<feature type="region of interest" description="Disordered" evidence="2">
    <location>
        <begin position="3039"/>
        <end position="3062"/>
    </location>
</feature>
<feature type="compositionally biased region" description="Low complexity" evidence="2">
    <location>
        <begin position="4256"/>
        <end position="4267"/>
    </location>
</feature>
<feature type="compositionally biased region" description="Polar residues" evidence="2">
    <location>
        <begin position="1461"/>
        <end position="1471"/>
    </location>
</feature>
<organism evidence="5 6">
    <name type="scientific">Streptomyces coerulescens</name>
    <dbReference type="NCBI Taxonomy" id="29304"/>
    <lineage>
        <taxon>Bacteria</taxon>
        <taxon>Bacillati</taxon>
        <taxon>Actinomycetota</taxon>
        <taxon>Actinomycetes</taxon>
        <taxon>Kitasatosporales</taxon>
        <taxon>Streptomycetaceae</taxon>
        <taxon>Streptomyces</taxon>
    </lineage>
</organism>
<keyword evidence="1" id="KW-0175">Coiled coil</keyword>
<keyword evidence="6" id="KW-1185">Reference proteome</keyword>
<feature type="compositionally biased region" description="Polar residues" evidence="2">
    <location>
        <begin position="1323"/>
        <end position="1337"/>
    </location>
</feature>
<feature type="region of interest" description="Disordered" evidence="2">
    <location>
        <begin position="3843"/>
        <end position="3872"/>
    </location>
</feature>
<dbReference type="InterPro" id="IPR057746">
    <property type="entry name" value="CpnT-like_N"/>
</dbReference>
<feature type="region of interest" description="Disordered" evidence="2">
    <location>
        <begin position="3359"/>
        <end position="3383"/>
    </location>
</feature>
<feature type="compositionally biased region" description="Basic and acidic residues" evidence="2">
    <location>
        <begin position="4230"/>
        <end position="4247"/>
    </location>
</feature>
<gene>
    <name evidence="5" type="ORF">ACFPQ9_38430</name>
</gene>
<accession>A0ABW0CVP1</accession>
<feature type="compositionally biased region" description="Basic and acidic residues" evidence="2">
    <location>
        <begin position="3312"/>
        <end position="3322"/>
    </location>
</feature>
<feature type="region of interest" description="Disordered" evidence="2">
    <location>
        <begin position="3306"/>
        <end position="3325"/>
    </location>
</feature>
<feature type="region of interest" description="Disordered" evidence="2">
    <location>
        <begin position="2496"/>
        <end position="2521"/>
    </location>
</feature>
<protein>
    <recommendedName>
        <fullName evidence="4">Outer membrane channel protein CpnT-like N-terminal domain-containing protein</fullName>
    </recommendedName>
</protein>
<evidence type="ECO:0000259" key="4">
    <source>
        <dbReference type="Pfam" id="PF25547"/>
    </source>
</evidence>
<feature type="compositionally biased region" description="Low complexity" evidence="2">
    <location>
        <begin position="1438"/>
        <end position="1450"/>
    </location>
</feature>
<feature type="region of interest" description="Disordered" evidence="2">
    <location>
        <begin position="264"/>
        <end position="657"/>
    </location>
</feature>
<feature type="region of interest" description="Disordered" evidence="2">
    <location>
        <begin position="3627"/>
        <end position="3685"/>
    </location>
</feature>
<evidence type="ECO:0000313" key="5">
    <source>
        <dbReference type="EMBL" id="MFC5219719.1"/>
    </source>
</evidence>
<feature type="region of interest" description="Disordered" evidence="2">
    <location>
        <begin position="2624"/>
        <end position="2685"/>
    </location>
</feature>
<feature type="compositionally biased region" description="Polar residues" evidence="2">
    <location>
        <begin position="1499"/>
        <end position="1516"/>
    </location>
</feature>
<evidence type="ECO:0000313" key="6">
    <source>
        <dbReference type="Proteomes" id="UP001596263"/>
    </source>
</evidence>
<proteinExistence type="predicted"/>
<feature type="compositionally biased region" description="Low complexity" evidence="2">
    <location>
        <begin position="3643"/>
        <end position="3684"/>
    </location>
</feature>
<feature type="region of interest" description="Disordered" evidence="2">
    <location>
        <begin position="1714"/>
        <end position="1812"/>
    </location>
</feature>
<keyword evidence="3" id="KW-0472">Membrane</keyword>
<feature type="region of interest" description="Disordered" evidence="2">
    <location>
        <begin position="2783"/>
        <end position="2808"/>
    </location>
</feature>
<sequence>MSIEMPPELGWVAYLAVGESWPKGDEDKLRDLGAAWNEAARELRGISEQIGSSAGGVLASVGGQVAEEFRGFVSQLESSLPHLAESAGQLGTLGSNTALQIEYAKYMTLLQLVLLAAQIAHWAFFAPEVIPALVTSARVAIQMILRQLLIAIAIGVGANVGLDVAVQTLQILMGDRTEWSWENTGSAAASGAIGGAVGGVFFGGASVLVPNVANNLGGKLVLGGATGIVTAGITLAAFGGEQAYGAAVTAGALGAFEGGGRRRFGQGGTTQVDPIHVDLPDTPEFDVSDVTPGEGLPPPTALTAEPPPGDQQVSQDESGGTGDSRAIGTGGTPAAHEATDSTPATVDSGHSSGLPGFTTTLTDTSRQSAGQASGTSGRAFMTSGSSTETGATTTDRTGGTSSSPSPSASRVQTSTGASPGANSSPGAHASPSGSGAAHPVSTETNARPPAVGAQTAPSAMTLQAPGREGGTVSANAGPTTGGPTATANRTTGSGGFPSDSASALGRPSTETSASPAPVRSGATEPPRTESATPTPSRPVTATGPGPGGAESPSTSARPHPGSGAQTAPTAANSQAPVRTASASEPSASGGSTASVNRQASSGGSSSGAAALTGPPSTETSGSPTPVRTAATEPPPTEPATPTAHDTAETTSSAAPPKRLDEALAEHTQARRDLQRLEAGGSQVGKSVEARTKARAEMDAAELRVKESATALDDALDRDVTTGHLSQRELNQYVDQFAGSGDIERARTLQNHARKLDADARGLLNGPDRPDQVIWTGKEIENRSLALQRRAQQLEDLAKTGEKTPADLRSLAGDLTRSADELNAALQGFVTDAAQYGGTYTLRNQHTPVAAVARQLAERVDQAAQVAEPGTPIVLRGFRGIEESVADVRRLAGLVRRYRTDKAFAEVPTGQQWKAALPGEEGQWKAAFADFDKMSRAEQITFVRKLSEENIKDLRNEVRTLLDGMSRAEQEAFEALRDRLADLPYRIKHATPAYHAIANSGVMSSQGDLERRGVKFLASGKSSVKNTSNLGNDDFVFFRMEVGDQAMASRYGPTTLIFDAKVLEEQGGWVSLHDQLHPLDRQTMRRLDFNDKTVRSATYDEGFDEVGKRARWTYEYADGSVRKVSFEQEVFHGEHVREALALSVMREVARIGGDFKTDVFRLAGDLDNPQALGSIVSKLYRPEAKFGSGLPISPVGSKVGTGWPMPVKVVNEHGDGRYRPDGTVDPVARAAGKQFDEASDRVRQADNAIAAGQNKSVGYHLRKAQLHAQQSVDLTLEFHASARGDRKELEPAQALLDERRKLLGDITTRLRAPKPEPRPAATDTAGSGTPAAQGTTASPVEAPTQKLPPHLEAKLQRTLPKATPNMLQMVRVLANSGGFRELANSKDGSQTQRAVGLGRNAFDKAYKALKSANLVQGEDDGLRLTDTGYELLLPQQAKPETTPPVTATVTEGHMDPGHREQSFAQAQVSPSGQPKIPWAAPGGRSKRTREEADFERGESPPQQQQRVEKGQQATRATRSGKAGLSRSKGTAEEVGNPTLEFKSTYVGPKQQELGKAQEIGFRQTATLRRADGMTTSAADAYDFWQEVTDENIQVLAAANYVPKKSKRRWQVDGPFKPNYNNENIDISPGSISFKDWPGFSGTAKLTKGYWLSSYEVKFRWKVRLKQGGRFNANSGPFWTSEEMVHRVESEFDPENPADPARITVTTTGNRTWKVELPGHTSFAGPSRHSTDTGQGREDGREGTETASTVSRMVREIGGAEPKTPWAAPEGRLNPIPESVTESETSTAEQESSADQVNEPSLADQPVTAEVRELSEGEKRRLEIAVERHEVDAETIGYLFYGADKTAEVTNWIGEHRPWVNDRVLGQWVVGQNMSFKPGTLVALNKLTTSGAALQGDSLLYLGANSDVEHPLFTTSARRMVFVGVDTRNLNAETRSAHLETVVSVMRDNLGSYVMDGYTITTTEIVPGRVTRLTVDGTDGRSMLSIDYHAETYDEFCEAHPEAQFDLVMDKDSWLDTWAHESDRAIAPVIGGLLKDGGTWISGLKLDDRSRGPFTDLSVSGLAHYPWSGYEDLYLRQKDGTYTGPEPESEADKHINSTFGELMKASQYHFLDMGGPFGEQQYRNLVEEWDVLKYREPFDEPDTAAPLLPGLASKLADKIAAFGQQDGDFSAGRILNDLTRIVQDDPQTVSFTDADGSSAQSAKPAAQGMEENDASNGSITAGDPGAGGPARGADDLATTGDASRSEPVVRDRSHPLPGQDRGTGRSPEATANRAVTRQLVAADGRPGLDVLQVAGDGDCFFTSLLASAARERPESDVSFMTVGQLRAHAADWFAGSGLRDEQPMRMDPLEVLLGDLDTATLRQVLGVPLPSGSQHGDHLRTRLSEKLRGDGVAARWWWQRLLETAYPRWARTAPPLSEFIGATTTADLVERAIRDVRMWGTPFFDRALPAVARSIGLDVVVVQDGARDQHLAEGAPGPVYVHYNGTDHYSAVAVTAAPDTPAHSEPSPGPPPPAKALPAKDASGFPQTVGGHPWYVDHGALGDTEVGHVPEWTERRAAAWAKIVASHIEDPAIHDAVIPALTKILLSTNPDDWKDVLAKGQMLVVGKRLVWLKPVLTGVRPHVRSAAPATDAGTASGSDTGTDTGSAVPEKGIASAKVPAPPGWTPEGDRENRVGTQSTTRTGSKTTTSTVSVVAQTAVQLSVAQASAVTYLPQVTMTASDTQSRSAERTVKTVHRTHPEWKDFSAADAALRFRVFVDGEELKNAAVVERRLGVVFPPALSAGSAHVGALPDGTGRGQEADGEKQRPVRNPQYLNAIDTVPLIKDLHKRLLAGDLPAVTVRDVMTQLEPWLDENHLRRHSRWVLTNGLTTGPIEAPIPGRYKPFRASFVIKAGIEGLQFLGLSEPGPSRGLQGIATNNTAAKDGSSGTALSLGTLMSGLSHSGRGAAVTGRFPDVGITGTSTRSAGYSLSSTTTRHTEFKSGEPQITYAAGLGMSVSITSPTHPRIGEVSSTARSELGTMWRGREEAADFEQRVLGKVHTPEFLPMSNPDAQAARPRLLPGPVETHPHVRALLRESGTPLVQNEQRPPSSAKEPPSPHSKEPLALASRKGSGFAITLALPGAELVQDHFLAALKQDVTRHGDKVEDWTTVEKELATVFSRPALEQHLGRVMGGIRRTVWAGNQPYRLSVRGHLGERLPGDMSTTMEMESVVGAGGGVLGHRGNRWGIRGNLGFGLRARIGRWFSLHLGGVGVSAEYTRGKDISFVGGNKWSRRSKPKAGTDEHLYNITYELKLTALEAHGDWKEVLRKPQRRKAVPEPRGEGRNVLRKPRPRKTKTWWLDRPQEMVAQVVVPHAFVPRTPVTTEQTTRVGTAKQTRTWPAGPHLDFGKGGTAGVVPAFLPMPELTTMAAELYAELNGLPKEWAEDPELWPDEIHDLKDPALLESAFNAMVGRFGHEGELPNRMHWKQGFRLRLRSYEPENLGETPVGVDVVDTKEATTSQGLVQASTKELGVIGTIGGHATVTGGKHGPGGTDGPTADQKSAVGEAGRNLYLQGRGHLSKGWSRSEREEPGHLSRNKAIYKTSPHEVKSLPVFELTMWRWSGGREKAVKRCLSVEDGLQLLVPQRVLPDVMPNTGRESAPVSTGAPADEAAASAPAEARPTDEAAPSAPAEAPPAEETAGTALAEARPVRSDRDYLGSAIAAGIGRVERLRADQVMDTITARLQEHKVLRTHGPGLPDDSPRPDRFRRTLHQLFSSEALENQMPLLMGTGVWAWIPVPATAGTVSYVWVRVRAEELKPAHDQRSRSDTKLNVAVAATKNTRQDVGTSGSRGLDIHGRVGSGRGAVEANAGYRNTSSRNVSDANSESEIYDADPQDTLEEFNHEVVFRVELGRTRELPRVLQLPGTGVYHALLGMAHQVDSRERMAEILNTWGPLTWFEGGHQAEGDARILVPSHLTGLAGDRPVSPISREYGQEPRWVKHRPEPQLPAELRGRLHPLAVPAASAVERWAALAASTARKDPDLHAPEAWKVQGVDFRTTAGPAYADSTGTGMVKANIAALLGHSYQVRVDGRPVTVGFRLDAAWVVGPPQGFEYDVAAFSKDDPSTTYSESRSSGFSAGLGARTVSGAGTDPTIHPSAALSGGVIRSGGYAHKDADNDENPRTGKVKRSYRYYMFDLAVVFQGPQRTLEVKAPRGMFGMLPLGKDGKLLGGLETALPRLFGQNPDMDLAGPDESPHDATDDAKSSDREVTEPAPAQPETASAPPTVSATALGTTPGPDTSGVPTAEPGRSTGSGSSAPPNTVDASHATLPSGDTSLPRQSERPGPDSVFIGSVSFGEGETAAERPQQVAEIDRIALDVARMVMGDGLLRRVTVTGYGSGTMSGQPHFGQALEAGKQRARAVAERFSEQLGRHLADLGSILTASSFDIRSESRGQDLPEGTDNAHNAPENRGLVLITVRG</sequence>
<feature type="compositionally biased region" description="Polar residues" evidence="2">
    <location>
        <begin position="529"/>
        <end position="539"/>
    </location>
</feature>
<feature type="compositionally biased region" description="Low complexity" evidence="2">
    <location>
        <begin position="2627"/>
        <end position="2645"/>
    </location>
</feature>
<keyword evidence="3" id="KW-1133">Transmembrane helix</keyword>
<feature type="coiled-coil region" evidence="1">
    <location>
        <begin position="943"/>
        <end position="970"/>
    </location>
</feature>
<reference evidence="6" key="1">
    <citation type="journal article" date="2019" name="Int. J. Syst. Evol. Microbiol.">
        <title>The Global Catalogue of Microorganisms (GCM) 10K type strain sequencing project: providing services to taxonomists for standard genome sequencing and annotation.</title>
        <authorList>
            <consortium name="The Broad Institute Genomics Platform"/>
            <consortium name="The Broad Institute Genome Sequencing Center for Infectious Disease"/>
            <person name="Wu L."/>
            <person name="Ma J."/>
        </authorList>
    </citation>
    <scope>NUCLEOTIDE SEQUENCE [LARGE SCALE GENOMIC DNA]</scope>
    <source>
        <strain evidence="6">KCTC 42586</strain>
    </source>
</reference>
<feature type="compositionally biased region" description="Pro residues" evidence="2">
    <location>
        <begin position="295"/>
        <end position="309"/>
    </location>
</feature>
<feature type="compositionally biased region" description="Low complexity" evidence="2">
    <location>
        <begin position="2674"/>
        <end position="2685"/>
    </location>
</feature>
<dbReference type="Proteomes" id="UP001596263">
    <property type="component" value="Unassembled WGS sequence"/>
</dbReference>
<feature type="compositionally biased region" description="Polar residues" evidence="2">
    <location>
        <begin position="340"/>
        <end position="376"/>
    </location>
</feature>
<feature type="region of interest" description="Disordered" evidence="2">
    <location>
        <begin position="4427"/>
        <end position="4447"/>
    </location>
</feature>
<feature type="compositionally biased region" description="Polar residues" evidence="2">
    <location>
        <begin position="563"/>
        <end position="576"/>
    </location>
</feature>
<feature type="compositionally biased region" description="Low complexity" evidence="2">
    <location>
        <begin position="382"/>
        <end position="439"/>
    </location>
</feature>
<dbReference type="Pfam" id="PF25547">
    <property type="entry name" value="WXG100_2"/>
    <property type="match status" value="1"/>
</dbReference>
<dbReference type="PANTHER" id="PTHR48125:SF12">
    <property type="entry name" value="AT HOOK TRANSCRIPTION FACTOR FAMILY-RELATED"/>
    <property type="match status" value="1"/>
</dbReference>
<feature type="compositionally biased region" description="Polar residues" evidence="2">
    <location>
        <begin position="2184"/>
        <end position="2199"/>
    </location>
</feature>
<feature type="region of interest" description="Disordered" evidence="2">
    <location>
        <begin position="1435"/>
        <end position="1534"/>
    </location>
</feature>
<feature type="region of interest" description="Disordered" evidence="2">
    <location>
        <begin position="3552"/>
        <end position="3578"/>
    </location>
</feature>
<feature type="compositionally biased region" description="Low complexity" evidence="2">
    <location>
        <begin position="639"/>
        <end position="650"/>
    </location>
</feature>
<feature type="compositionally biased region" description="Basic and acidic residues" evidence="2">
    <location>
        <begin position="1727"/>
        <end position="1742"/>
    </location>
</feature>
<feature type="compositionally biased region" description="Polar residues" evidence="2">
    <location>
        <begin position="3849"/>
        <end position="3864"/>
    </location>
</feature>
<feature type="compositionally biased region" description="Polar residues" evidence="2">
    <location>
        <begin position="4287"/>
        <end position="4300"/>
    </location>
</feature>
<feature type="compositionally biased region" description="Basic and acidic residues" evidence="2">
    <location>
        <begin position="2241"/>
        <end position="2252"/>
    </location>
</feature>
<feature type="compositionally biased region" description="Basic and acidic residues" evidence="2">
    <location>
        <begin position="1451"/>
        <end position="1460"/>
    </location>
</feature>
<feature type="domain" description="Outer membrane channel protein CpnT-like N-terminal" evidence="4">
    <location>
        <begin position="10"/>
        <end position="147"/>
    </location>
</feature>
<feature type="region of interest" description="Disordered" evidence="2">
    <location>
        <begin position="3520"/>
        <end position="3539"/>
    </location>
</feature>
<feature type="compositionally biased region" description="Polar residues" evidence="2">
    <location>
        <begin position="3077"/>
        <end position="3086"/>
    </location>
</feature>
<feature type="compositionally biased region" description="Polar residues" evidence="2">
    <location>
        <begin position="3359"/>
        <end position="3375"/>
    </location>
</feature>
<feature type="compositionally biased region" description="Low complexity" evidence="2">
    <location>
        <begin position="1776"/>
        <end position="1791"/>
    </location>
</feature>
<feature type="compositionally biased region" description="Basic and acidic residues" evidence="2">
    <location>
        <begin position="1487"/>
        <end position="1497"/>
    </location>
</feature>
<feature type="transmembrane region" description="Helical" evidence="3">
    <location>
        <begin position="187"/>
        <end position="209"/>
    </location>
</feature>
<evidence type="ECO:0000256" key="1">
    <source>
        <dbReference type="SAM" id="Coils"/>
    </source>
</evidence>
<evidence type="ECO:0000256" key="2">
    <source>
        <dbReference type="SAM" id="MobiDB-lite"/>
    </source>
</evidence>
<feature type="region of interest" description="Disordered" evidence="2">
    <location>
        <begin position="1305"/>
        <end position="1346"/>
    </location>
</feature>
<feature type="compositionally biased region" description="Low complexity" evidence="2">
    <location>
        <begin position="474"/>
        <end position="491"/>
    </location>
</feature>
<feature type="region of interest" description="Disordered" evidence="2">
    <location>
        <begin position="3075"/>
        <end position="3103"/>
    </location>
</feature>
<comment type="caution">
    <text evidence="5">The sequence shown here is derived from an EMBL/GenBank/DDBJ whole genome shotgun (WGS) entry which is preliminary data.</text>
</comment>
<dbReference type="EMBL" id="JBHSKM010000044">
    <property type="protein sequence ID" value="MFC5219719.1"/>
    <property type="molecule type" value="Genomic_DNA"/>
</dbReference>